<keyword evidence="2" id="KW-1185">Reference proteome</keyword>
<dbReference type="EMBL" id="PKPP01002006">
    <property type="protein sequence ID" value="PWA78313.1"/>
    <property type="molecule type" value="Genomic_DNA"/>
</dbReference>
<accession>A0A2U1NXR6</accession>
<proteinExistence type="predicted"/>
<protein>
    <submittedName>
        <fullName evidence="1">Armadillo repeat-containing protein 3 and Serine/threonine-protein kinase CTR1</fullName>
    </submittedName>
</protein>
<dbReference type="GO" id="GO:0016301">
    <property type="term" value="F:kinase activity"/>
    <property type="evidence" value="ECO:0007669"/>
    <property type="project" value="UniProtKB-KW"/>
</dbReference>
<dbReference type="AlphaFoldDB" id="A0A2U1NXR6"/>
<evidence type="ECO:0000313" key="1">
    <source>
        <dbReference type="EMBL" id="PWA78313.1"/>
    </source>
</evidence>
<name>A0A2U1NXR6_ARTAN</name>
<keyword evidence="1" id="KW-0808">Transferase</keyword>
<sequence>MIGLAKVGRADSIRRLSRMDMSATLYLTERSIFRKRWERPCNLQEKAQQEHLDMARNQKGEYSVNVSNQAANGICESSDDIVSPEPLLEDSSVDVFDVDNK</sequence>
<organism evidence="1 2">
    <name type="scientific">Artemisia annua</name>
    <name type="common">Sweet wormwood</name>
    <dbReference type="NCBI Taxonomy" id="35608"/>
    <lineage>
        <taxon>Eukaryota</taxon>
        <taxon>Viridiplantae</taxon>
        <taxon>Streptophyta</taxon>
        <taxon>Embryophyta</taxon>
        <taxon>Tracheophyta</taxon>
        <taxon>Spermatophyta</taxon>
        <taxon>Magnoliopsida</taxon>
        <taxon>eudicotyledons</taxon>
        <taxon>Gunneridae</taxon>
        <taxon>Pentapetalae</taxon>
        <taxon>asterids</taxon>
        <taxon>campanulids</taxon>
        <taxon>Asterales</taxon>
        <taxon>Asteraceae</taxon>
        <taxon>Asteroideae</taxon>
        <taxon>Anthemideae</taxon>
        <taxon>Artemisiinae</taxon>
        <taxon>Artemisia</taxon>
    </lineage>
</organism>
<evidence type="ECO:0000313" key="2">
    <source>
        <dbReference type="Proteomes" id="UP000245207"/>
    </source>
</evidence>
<gene>
    <name evidence="1" type="ORF">CTI12_AA177400</name>
</gene>
<dbReference type="Proteomes" id="UP000245207">
    <property type="component" value="Unassembled WGS sequence"/>
</dbReference>
<comment type="caution">
    <text evidence="1">The sequence shown here is derived from an EMBL/GenBank/DDBJ whole genome shotgun (WGS) entry which is preliminary data.</text>
</comment>
<reference evidence="1 2" key="1">
    <citation type="journal article" date="2018" name="Mol. Plant">
        <title>The genome of Artemisia annua provides insight into the evolution of Asteraceae family and artemisinin biosynthesis.</title>
        <authorList>
            <person name="Shen Q."/>
            <person name="Zhang L."/>
            <person name="Liao Z."/>
            <person name="Wang S."/>
            <person name="Yan T."/>
            <person name="Shi P."/>
            <person name="Liu M."/>
            <person name="Fu X."/>
            <person name="Pan Q."/>
            <person name="Wang Y."/>
            <person name="Lv Z."/>
            <person name="Lu X."/>
            <person name="Zhang F."/>
            <person name="Jiang W."/>
            <person name="Ma Y."/>
            <person name="Chen M."/>
            <person name="Hao X."/>
            <person name="Li L."/>
            <person name="Tang Y."/>
            <person name="Lv G."/>
            <person name="Zhou Y."/>
            <person name="Sun X."/>
            <person name="Brodelius P.E."/>
            <person name="Rose J.K.C."/>
            <person name="Tang K."/>
        </authorList>
    </citation>
    <scope>NUCLEOTIDE SEQUENCE [LARGE SCALE GENOMIC DNA]</scope>
    <source>
        <strain evidence="2">cv. Huhao1</strain>
        <tissue evidence="1">Leaf</tissue>
    </source>
</reference>
<keyword evidence="1" id="KW-0418">Kinase</keyword>